<dbReference type="PROSITE" id="PS00218">
    <property type="entry name" value="AMINO_ACID_PERMEASE_1"/>
    <property type="match status" value="1"/>
</dbReference>
<gene>
    <name evidence="9" type="ORF">IMSHALPRED_005154</name>
</gene>
<keyword evidence="6 7" id="KW-0472">Membrane</keyword>
<keyword evidence="3 7" id="KW-0812">Transmembrane</keyword>
<dbReference type="FunFam" id="1.20.1740.10:FF:000006">
    <property type="entry name" value="General amino acid permease"/>
    <property type="match status" value="1"/>
</dbReference>
<name>A0A8H3IAW6_9LECA</name>
<comment type="caution">
    <text evidence="9">The sequence shown here is derived from an EMBL/GenBank/DDBJ whole genome shotgun (WGS) entry which is preliminary data.</text>
</comment>
<comment type="subcellular location">
    <subcellularLocation>
        <location evidence="1">Membrane</location>
        <topology evidence="1">Multi-pass membrane protein</topology>
    </subcellularLocation>
</comment>
<evidence type="ECO:0000256" key="3">
    <source>
        <dbReference type="ARBA" id="ARBA00022692"/>
    </source>
</evidence>
<keyword evidence="2" id="KW-0813">Transport</keyword>
<feature type="transmembrane region" description="Helical" evidence="7">
    <location>
        <begin position="466"/>
        <end position="491"/>
    </location>
</feature>
<dbReference type="GO" id="GO:0015171">
    <property type="term" value="F:amino acid transmembrane transporter activity"/>
    <property type="evidence" value="ECO:0007669"/>
    <property type="project" value="TreeGrafter"/>
</dbReference>
<dbReference type="Gene3D" id="1.20.1740.10">
    <property type="entry name" value="Amino acid/polyamine transporter I"/>
    <property type="match status" value="1"/>
</dbReference>
<dbReference type="InterPro" id="IPR004840">
    <property type="entry name" value="Amino_acid_permease_CS"/>
</dbReference>
<feature type="transmembrane region" description="Helical" evidence="7">
    <location>
        <begin position="89"/>
        <end position="108"/>
    </location>
</feature>
<evidence type="ECO:0000256" key="7">
    <source>
        <dbReference type="SAM" id="Phobius"/>
    </source>
</evidence>
<dbReference type="PANTHER" id="PTHR43341:SF36">
    <property type="entry name" value="PROLINE-SPECIFIC PERMEASE"/>
    <property type="match status" value="1"/>
</dbReference>
<dbReference type="OrthoDB" id="3900342at2759"/>
<evidence type="ECO:0000256" key="4">
    <source>
        <dbReference type="ARBA" id="ARBA00022970"/>
    </source>
</evidence>
<feature type="transmembrane region" description="Helical" evidence="7">
    <location>
        <begin position="203"/>
        <end position="221"/>
    </location>
</feature>
<accession>A0A8H3IAW6</accession>
<evidence type="ECO:0000313" key="9">
    <source>
        <dbReference type="EMBL" id="CAF9921337.1"/>
    </source>
</evidence>
<feature type="transmembrane region" description="Helical" evidence="7">
    <location>
        <begin position="294"/>
        <end position="314"/>
    </location>
</feature>
<dbReference type="GO" id="GO:0016020">
    <property type="term" value="C:membrane"/>
    <property type="evidence" value="ECO:0007669"/>
    <property type="project" value="UniProtKB-SubCell"/>
</dbReference>
<feature type="transmembrane region" description="Helical" evidence="7">
    <location>
        <begin position="62"/>
        <end position="83"/>
    </location>
</feature>
<dbReference type="Proteomes" id="UP000664534">
    <property type="component" value="Unassembled WGS sequence"/>
</dbReference>
<feature type="transmembrane region" description="Helical" evidence="7">
    <location>
        <begin position="421"/>
        <end position="445"/>
    </location>
</feature>
<keyword evidence="5 7" id="KW-1133">Transmembrane helix</keyword>
<feature type="transmembrane region" description="Helical" evidence="7">
    <location>
        <begin position="169"/>
        <end position="191"/>
    </location>
</feature>
<evidence type="ECO:0000259" key="8">
    <source>
        <dbReference type="Pfam" id="PF00324"/>
    </source>
</evidence>
<keyword evidence="4" id="KW-0029">Amino-acid transport</keyword>
<dbReference type="InterPro" id="IPR004841">
    <property type="entry name" value="AA-permease/SLC12A_dom"/>
</dbReference>
<feature type="transmembrane region" description="Helical" evidence="7">
    <location>
        <begin position="395"/>
        <end position="415"/>
    </location>
</feature>
<evidence type="ECO:0000256" key="2">
    <source>
        <dbReference type="ARBA" id="ARBA00022448"/>
    </source>
</evidence>
<feature type="transmembrane region" description="Helical" evidence="7">
    <location>
        <begin position="497"/>
        <end position="516"/>
    </location>
</feature>
<feature type="domain" description="Amino acid permease/ SLC12A" evidence="8">
    <location>
        <begin position="59"/>
        <end position="523"/>
    </location>
</feature>
<dbReference type="InterPro" id="IPR050524">
    <property type="entry name" value="APC_YAT"/>
</dbReference>
<organism evidence="9 10">
    <name type="scientific">Imshaugia aleurites</name>
    <dbReference type="NCBI Taxonomy" id="172621"/>
    <lineage>
        <taxon>Eukaryota</taxon>
        <taxon>Fungi</taxon>
        <taxon>Dikarya</taxon>
        <taxon>Ascomycota</taxon>
        <taxon>Pezizomycotina</taxon>
        <taxon>Lecanoromycetes</taxon>
        <taxon>OSLEUM clade</taxon>
        <taxon>Lecanoromycetidae</taxon>
        <taxon>Lecanorales</taxon>
        <taxon>Lecanorineae</taxon>
        <taxon>Parmeliaceae</taxon>
        <taxon>Imshaugia</taxon>
    </lineage>
</organism>
<keyword evidence="10" id="KW-1185">Reference proteome</keyword>
<sequence length="566" mass="62445">MVWLMNSDAVKETDLDVELRDIQHENEVRSEVPIDGNGVGPRERIVDGSQTQRGLKSRHIQMIALGGSMGTGLFVGTGTTLSLAGPAPLFMSFIVISFIVWTVVQSLAEMTTYLPIHGASVPNYVHRYFEPSLAFAAGWNYWYSYAMLVAAEISAASVVIDYWDNPVPVAAWITIILITVVVLNIFAVRIYGESEFWFASIKIIAILALIILGIVLFFGGGPRHDRLGFHYWKDPGAFNSYPKPGLGTTGKFLAFWTSLVRSGFAFILSPEALTITAGECEAPRRNIPKASKRFIYRLVVFYVLGTLVVSVIVASNDPDLLQAVSSGTKNAGASPFVIGIKRAGIQGLDHVMNAVIITSAWSAANAFLYSGSRSLFSLALTGQAPEIFTKCSNGVPYVAVLATAALGSLAYLSISSGSATVFAWFLTLTTIGGYIAWIVMFMTYLRFREALVYRVMLSSIPFKSPWQPYTSYFAMIMLILLCLTNGFHVFFSGNFSAASFLAAYLILPLFFTLYLGHKLWARTPWIRPIETVDLWSGKREADRQEEEDIGPPVPRNLLERIWSFIV</sequence>
<protein>
    <recommendedName>
        <fullName evidence="8">Amino acid permease/ SLC12A domain-containing protein</fullName>
    </recommendedName>
</protein>
<dbReference type="EMBL" id="CAJPDT010000027">
    <property type="protein sequence ID" value="CAF9921337.1"/>
    <property type="molecule type" value="Genomic_DNA"/>
</dbReference>
<dbReference type="PANTHER" id="PTHR43341">
    <property type="entry name" value="AMINO ACID PERMEASE"/>
    <property type="match status" value="1"/>
</dbReference>
<dbReference type="PIRSF" id="PIRSF006060">
    <property type="entry name" value="AA_transporter"/>
    <property type="match status" value="1"/>
</dbReference>
<proteinExistence type="predicted"/>
<evidence type="ECO:0000256" key="6">
    <source>
        <dbReference type="ARBA" id="ARBA00023136"/>
    </source>
</evidence>
<reference evidence="9" key="1">
    <citation type="submission" date="2021-03" db="EMBL/GenBank/DDBJ databases">
        <authorList>
            <person name="Tagirdzhanova G."/>
        </authorList>
    </citation>
    <scope>NUCLEOTIDE SEQUENCE</scope>
</reference>
<feature type="transmembrane region" description="Helical" evidence="7">
    <location>
        <begin position="253"/>
        <end position="273"/>
    </location>
</feature>
<evidence type="ECO:0000256" key="5">
    <source>
        <dbReference type="ARBA" id="ARBA00022989"/>
    </source>
</evidence>
<dbReference type="AlphaFoldDB" id="A0A8H3IAW6"/>
<evidence type="ECO:0000256" key="1">
    <source>
        <dbReference type="ARBA" id="ARBA00004141"/>
    </source>
</evidence>
<feature type="transmembrane region" description="Helical" evidence="7">
    <location>
        <begin position="351"/>
        <end position="369"/>
    </location>
</feature>
<evidence type="ECO:0000313" key="10">
    <source>
        <dbReference type="Proteomes" id="UP000664534"/>
    </source>
</evidence>
<feature type="transmembrane region" description="Helical" evidence="7">
    <location>
        <begin position="142"/>
        <end position="163"/>
    </location>
</feature>
<dbReference type="Pfam" id="PF00324">
    <property type="entry name" value="AA_permease"/>
    <property type="match status" value="1"/>
</dbReference>